<evidence type="ECO:0000256" key="1">
    <source>
        <dbReference type="ARBA" id="ARBA00006499"/>
    </source>
</evidence>
<evidence type="ECO:0000256" key="2">
    <source>
        <dbReference type="ARBA" id="ARBA00012423"/>
    </source>
</evidence>
<proteinExistence type="inferred from homology"/>
<accession>A0A3P8FPY8</accession>
<dbReference type="Gene3D" id="3.40.50.1820">
    <property type="entry name" value="alpha/beta hydrolase"/>
    <property type="match status" value="1"/>
</dbReference>
<dbReference type="SUPFAM" id="SSF53474">
    <property type="entry name" value="alpha/beta-Hydrolases"/>
    <property type="match status" value="1"/>
</dbReference>
<dbReference type="OrthoDB" id="2418081at2759"/>
<dbReference type="Pfam" id="PF02230">
    <property type="entry name" value="Abhydrolase_2"/>
    <property type="match status" value="1"/>
</dbReference>
<dbReference type="EMBL" id="UZAN01043405">
    <property type="protein sequence ID" value="VDP78297.1"/>
    <property type="molecule type" value="Genomic_DNA"/>
</dbReference>
<dbReference type="AlphaFoldDB" id="A0A3P8FPY8"/>
<sequence length="160" mass="17699">MQFIFLHGLGDSGYDIYNLHIDSKQDEKGIIEASFVAAEISNGIPSKRIVIGGFSQGGSVALYHAVTANRTYGGVVALSSWLPLHSNPFYSAHSNPQGYVLKGFHLTNCDFCTYNNMGHSSCDQVIVSYLYFCYVSRPLFRSLLVMLMFLPIIFLSPGNE</sequence>
<evidence type="ECO:0000313" key="5">
    <source>
        <dbReference type="Proteomes" id="UP000272942"/>
    </source>
</evidence>
<dbReference type="PANTHER" id="PTHR10655">
    <property type="entry name" value="LYSOPHOSPHOLIPASE-RELATED"/>
    <property type="match status" value="1"/>
</dbReference>
<dbReference type="GO" id="GO:0008474">
    <property type="term" value="F:palmitoyl-(protein) hydrolase activity"/>
    <property type="evidence" value="ECO:0007669"/>
    <property type="project" value="UniProtKB-EC"/>
</dbReference>
<evidence type="ECO:0000259" key="3">
    <source>
        <dbReference type="Pfam" id="PF02230"/>
    </source>
</evidence>
<organism evidence="4 5">
    <name type="scientific">Echinostoma caproni</name>
    <dbReference type="NCBI Taxonomy" id="27848"/>
    <lineage>
        <taxon>Eukaryota</taxon>
        <taxon>Metazoa</taxon>
        <taxon>Spiralia</taxon>
        <taxon>Lophotrochozoa</taxon>
        <taxon>Platyhelminthes</taxon>
        <taxon>Trematoda</taxon>
        <taxon>Digenea</taxon>
        <taxon>Plagiorchiida</taxon>
        <taxon>Echinostomata</taxon>
        <taxon>Echinostomatoidea</taxon>
        <taxon>Echinostomatidae</taxon>
        <taxon>Echinostoma</taxon>
    </lineage>
</organism>
<protein>
    <recommendedName>
        <fullName evidence="2">palmitoyl-protein hydrolase</fullName>
        <ecNumber evidence="2">3.1.2.22</ecNumber>
    </recommendedName>
</protein>
<dbReference type="PANTHER" id="PTHR10655:SF68">
    <property type="entry name" value="PALMITOYL-PROTEIN HYDROLASE"/>
    <property type="match status" value="1"/>
</dbReference>
<dbReference type="Proteomes" id="UP000272942">
    <property type="component" value="Unassembled WGS sequence"/>
</dbReference>
<feature type="domain" description="Phospholipase/carboxylesterase/thioesterase" evidence="3">
    <location>
        <begin position="14"/>
        <end position="87"/>
    </location>
</feature>
<reference evidence="4 5" key="1">
    <citation type="submission" date="2018-11" db="EMBL/GenBank/DDBJ databases">
        <authorList>
            <consortium name="Pathogen Informatics"/>
        </authorList>
    </citation>
    <scope>NUCLEOTIDE SEQUENCE [LARGE SCALE GENOMIC DNA]</scope>
    <source>
        <strain evidence="4 5">Egypt</strain>
    </source>
</reference>
<dbReference type="GO" id="GO:0052689">
    <property type="term" value="F:carboxylic ester hydrolase activity"/>
    <property type="evidence" value="ECO:0007669"/>
    <property type="project" value="TreeGrafter"/>
</dbReference>
<keyword evidence="5" id="KW-1185">Reference proteome</keyword>
<dbReference type="InterPro" id="IPR003140">
    <property type="entry name" value="PLipase/COase/thioEstase"/>
</dbReference>
<dbReference type="InterPro" id="IPR050565">
    <property type="entry name" value="LYPA1-2/EST-like"/>
</dbReference>
<dbReference type="InterPro" id="IPR029058">
    <property type="entry name" value="AB_hydrolase_fold"/>
</dbReference>
<dbReference type="GO" id="GO:0005737">
    <property type="term" value="C:cytoplasm"/>
    <property type="evidence" value="ECO:0007669"/>
    <property type="project" value="TreeGrafter"/>
</dbReference>
<name>A0A3P8FPY8_9TREM</name>
<comment type="similarity">
    <text evidence="1">Belongs to the AB hydrolase superfamily. AB hydrolase 2 family.</text>
</comment>
<dbReference type="EC" id="3.1.2.22" evidence="2"/>
<gene>
    <name evidence="4" type="ORF">ECPE_LOCUS6403</name>
</gene>
<evidence type="ECO:0000313" key="4">
    <source>
        <dbReference type="EMBL" id="VDP78297.1"/>
    </source>
</evidence>